<evidence type="ECO:0000256" key="4">
    <source>
        <dbReference type="ARBA" id="ARBA00023125"/>
    </source>
</evidence>
<keyword evidence="2" id="KW-0067">ATP-binding</keyword>
<dbReference type="SUPFAM" id="SSF55781">
    <property type="entry name" value="GAF domain-like"/>
    <property type="match status" value="2"/>
</dbReference>
<dbReference type="InterPro" id="IPR025662">
    <property type="entry name" value="Sigma_54_int_dom_ATP-bd_1"/>
</dbReference>
<dbReference type="SUPFAM" id="SSF46689">
    <property type="entry name" value="Homeodomain-like"/>
    <property type="match status" value="1"/>
</dbReference>
<dbReference type="FunFam" id="3.40.50.300:FF:000006">
    <property type="entry name" value="DNA-binding transcriptional regulator NtrC"/>
    <property type="match status" value="1"/>
</dbReference>
<dbReference type="Gene3D" id="3.30.450.40">
    <property type="match status" value="2"/>
</dbReference>
<dbReference type="EMBL" id="VTWU01000005">
    <property type="protein sequence ID" value="KAA9331397.1"/>
    <property type="molecule type" value="Genomic_DNA"/>
</dbReference>
<dbReference type="SUPFAM" id="SSF52540">
    <property type="entry name" value="P-loop containing nucleoside triphosphate hydrolases"/>
    <property type="match status" value="1"/>
</dbReference>
<dbReference type="InterPro" id="IPR002078">
    <property type="entry name" value="Sigma_54_int"/>
</dbReference>
<evidence type="ECO:0000313" key="8">
    <source>
        <dbReference type="Proteomes" id="UP000326380"/>
    </source>
</evidence>
<dbReference type="PROSITE" id="PS00675">
    <property type="entry name" value="SIGMA54_INTERACT_1"/>
    <property type="match status" value="1"/>
</dbReference>
<sequence>MPDQDESLLLYLNETIATTRNKDELFRIVTEKLRLIFPFDAITILTFDAEQQYRRVFLRDYLGELLPPLPGRKPSKLSIENSPIEQFIKAPHLQQYDLVEVAAQYPTFEPFALMVERGMRYLTVVPLRTGGQLIGMLSLLARRASDFSPADVSLLEKIGSLVAVAVNNTLAFDEIARRERQKTTQLAVNNALLTIKDRETLFRTIATEIDRVVPCDYFGVRVRMPGTEVRAFAEFAKQPDGQFEALGENRYDGIPDPEASKQAVAALFSSPGVYVGADFEDLAQRYALMRYIREQRGTQSLLCAPLWVGDEQAAALIMASRLPNAFSDETLELILSLVPQVTLAIQNVFAFEQIDALRAQLERERTYLIDEINDAAAARFGDFVGTSAVMQQVFTRISQVAPTDSTVLITGETGTGKELIARALHNLSPRKERALIKINCAALPAQLIESELFGHEKGAFTGAVERRIGKFELADGGTVFLDEIGELPLDLQAKLLRVLQEKEFERIGGRRVIRSDARVIAATNRVLEEEVAAGRFRADLYYRLDVFPIHLPALRERAEDIEPLIRHFLERYTKKLGRPVRGLRARDLRALQQYPWPGNIRELEHVIERAVIASQGPFLEFAGFSSGATQAAVSAGAGSSAPLKTLQEQERDHILEALRRTGGRVSGANGAAVLLDINAKTLEARMKKLGIRREHRAT</sequence>
<dbReference type="PROSITE" id="PS50045">
    <property type="entry name" value="SIGMA54_INTERACT_4"/>
    <property type="match status" value="1"/>
</dbReference>
<evidence type="ECO:0000313" key="7">
    <source>
        <dbReference type="EMBL" id="KAA9331397.1"/>
    </source>
</evidence>
<evidence type="ECO:0000256" key="1">
    <source>
        <dbReference type="ARBA" id="ARBA00022741"/>
    </source>
</evidence>
<evidence type="ECO:0000256" key="2">
    <source>
        <dbReference type="ARBA" id="ARBA00022840"/>
    </source>
</evidence>
<gene>
    <name evidence="7" type="ORF">F0P96_14220</name>
</gene>
<dbReference type="InterPro" id="IPR025943">
    <property type="entry name" value="Sigma_54_int_dom_ATP-bd_2"/>
</dbReference>
<keyword evidence="3" id="KW-0805">Transcription regulation</keyword>
<dbReference type="Gene3D" id="1.10.8.60">
    <property type="match status" value="1"/>
</dbReference>
<dbReference type="SMART" id="SM00065">
    <property type="entry name" value="GAF"/>
    <property type="match status" value="2"/>
</dbReference>
<dbReference type="PROSITE" id="PS00676">
    <property type="entry name" value="SIGMA54_INTERACT_2"/>
    <property type="match status" value="1"/>
</dbReference>
<dbReference type="InterPro" id="IPR025944">
    <property type="entry name" value="Sigma_54_int_dom_CS"/>
</dbReference>
<dbReference type="Gene3D" id="3.40.50.300">
    <property type="entry name" value="P-loop containing nucleotide triphosphate hydrolases"/>
    <property type="match status" value="1"/>
</dbReference>
<dbReference type="InterPro" id="IPR003593">
    <property type="entry name" value="AAA+_ATPase"/>
</dbReference>
<dbReference type="AlphaFoldDB" id="A0A7L4ZZ53"/>
<name>A0A7L4ZZ53_9BACT</name>
<dbReference type="RefSeq" id="WP_151079575.1">
    <property type="nucleotide sequence ID" value="NZ_CP047647.1"/>
</dbReference>
<reference evidence="7 8" key="1">
    <citation type="submission" date="2019-09" db="EMBL/GenBank/DDBJ databases">
        <title>Genome sequence of Hymenobacter sp. M3.</title>
        <authorList>
            <person name="Srinivasan S."/>
        </authorList>
    </citation>
    <scope>NUCLEOTIDE SEQUENCE [LARGE SCALE GENOMIC DNA]</scope>
    <source>
        <strain evidence="7 8">M3</strain>
    </source>
</reference>
<keyword evidence="4" id="KW-0238">DNA-binding</keyword>
<dbReference type="InterPro" id="IPR002197">
    <property type="entry name" value="HTH_Fis"/>
</dbReference>
<keyword evidence="8" id="KW-1185">Reference proteome</keyword>
<dbReference type="Pfam" id="PF02954">
    <property type="entry name" value="HTH_8"/>
    <property type="match status" value="1"/>
</dbReference>
<keyword evidence="6" id="KW-0804">Transcription</keyword>
<dbReference type="Pfam" id="PF00158">
    <property type="entry name" value="Sigma54_activat"/>
    <property type="match status" value="1"/>
</dbReference>
<keyword evidence="1" id="KW-0547">Nucleotide-binding</keyword>
<dbReference type="CDD" id="cd00009">
    <property type="entry name" value="AAA"/>
    <property type="match status" value="1"/>
</dbReference>
<dbReference type="PANTHER" id="PTHR32071:SF117">
    <property type="entry name" value="PTS-DEPENDENT DIHYDROXYACETONE KINASE OPERON REGULATORY PROTEIN-RELATED"/>
    <property type="match status" value="1"/>
</dbReference>
<dbReference type="GO" id="GO:0006355">
    <property type="term" value="P:regulation of DNA-templated transcription"/>
    <property type="evidence" value="ECO:0007669"/>
    <property type="project" value="InterPro"/>
</dbReference>
<dbReference type="PROSITE" id="PS00688">
    <property type="entry name" value="SIGMA54_INTERACT_3"/>
    <property type="match status" value="1"/>
</dbReference>
<organism evidence="7 8">
    <name type="scientific">Hymenobacter busanensis</name>
    <dbReference type="NCBI Taxonomy" id="2607656"/>
    <lineage>
        <taxon>Bacteria</taxon>
        <taxon>Pseudomonadati</taxon>
        <taxon>Bacteroidota</taxon>
        <taxon>Cytophagia</taxon>
        <taxon>Cytophagales</taxon>
        <taxon>Hymenobacteraceae</taxon>
        <taxon>Hymenobacter</taxon>
    </lineage>
</organism>
<dbReference type="PANTHER" id="PTHR32071">
    <property type="entry name" value="TRANSCRIPTIONAL REGULATORY PROTEIN"/>
    <property type="match status" value="1"/>
</dbReference>
<dbReference type="GO" id="GO:0005524">
    <property type="term" value="F:ATP binding"/>
    <property type="evidence" value="ECO:0007669"/>
    <property type="project" value="UniProtKB-KW"/>
</dbReference>
<dbReference type="Gene3D" id="1.10.10.60">
    <property type="entry name" value="Homeodomain-like"/>
    <property type="match status" value="1"/>
</dbReference>
<dbReference type="InterPro" id="IPR027417">
    <property type="entry name" value="P-loop_NTPase"/>
</dbReference>
<dbReference type="Proteomes" id="UP000326380">
    <property type="component" value="Unassembled WGS sequence"/>
</dbReference>
<comment type="caution">
    <text evidence="7">The sequence shown here is derived from an EMBL/GenBank/DDBJ whole genome shotgun (WGS) entry which is preliminary data.</text>
</comment>
<evidence type="ECO:0000256" key="3">
    <source>
        <dbReference type="ARBA" id="ARBA00023015"/>
    </source>
</evidence>
<dbReference type="InterPro" id="IPR029016">
    <property type="entry name" value="GAF-like_dom_sf"/>
</dbReference>
<dbReference type="InterPro" id="IPR058031">
    <property type="entry name" value="AAA_lid_NorR"/>
</dbReference>
<accession>A0A7L4ZZ53</accession>
<dbReference type="SMART" id="SM00382">
    <property type="entry name" value="AAA"/>
    <property type="match status" value="1"/>
</dbReference>
<proteinExistence type="predicted"/>
<evidence type="ECO:0000256" key="5">
    <source>
        <dbReference type="ARBA" id="ARBA00023159"/>
    </source>
</evidence>
<evidence type="ECO:0000256" key="6">
    <source>
        <dbReference type="ARBA" id="ARBA00023163"/>
    </source>
</evidence>
<dbReference type="InterPro" id="IPR009057">
    <property type="entry name" value="Homeodomain-like_sf"/>
</dbReference>
<dbReference type="GO" id="GO:0043565">
    <property type="term" value="F:sequence-specific DNA binding"/>
    <property type="evidence" value="ECO:0007669"/>
    <property type="project" value="InterPro"/>
</dbReference>
<keyword evidence="5" id="KW-0010">Activator</keyword>
<dbReference type="Pfam" id="PF25601">
    <property type="entry name" value="AAA_lid_14"/>
    <property type="match status" value="1"/>
</dbReference>
<dbReference type="Pfam" id="PF01590">
    <property type="entry name" value="GAF"/>
    <property type="match status" value="2"/>
</dbReference>
<dbReference type="InterPro" id="IPR003018">
    <property type="entry name" value="GAF"/>
</dbReference>
<protein>
    <submittedName>
        <fullName evidence="7">GAF domain-containing protein</fullName>
    </submittedName>
</protein>